<comment type="caution">
    <text evidence="1">The sequence shown here is derived from an EMBL/GenBank/DDBJ whole genome shotgun (WGS) entry which is preliminary data.</text>
</comment>
<organism evidence="1 2">
    <name type="scientific">Fonsecaea erecta</name>
    <dbReference type="NCBI Taxonomy" id="1367422"/>
    <lineage>
        <taxon>Eukaryota</taxon>
        <taxon>Fungi</taxon>
        <taxon>Dikarya</taxon>
        <taxon>Ascomycota</taxon>
        <taxon>Pezizomycotina</taxon>
        <taxon>Eurotiomycetes</taxon>
        <taxon>Chaetothyriomycetidae</taxon>
        <taxon>Chaetothyriales</taxon>
        <taxon>Herpotrichiellaceae</taxon>
        <taxon>Fonsecaea</taxon>
    </lineage>
</organism>
<dbReference type="SUPFAM" id="SSF54695">
    <property type="entry name" value="POZ domain"/>
    <property type="match status" value="1"/>
</dbReference>
<dbReference type="InterPro" id="IPR011333">
    <property type="entry name" value="SKP1/BTB/POZ_sf"/>
</dbReference>
<proteinExistence type="predicted"/>
<evidence type="ECO:0008006" key="3">
    <source>
        <dbReference type="Google" id="ProtNLM"/>
    </source>
</evidence>
<dbReference type="EMBL" id="LVYI01000001">
    <property type="protein sequence ID" value="OAP64320.1"/>
    <property type="molecule type" value="Genomic_DNA"/>
</dbReference>
<evidence type="ECO:0000313" key="1">
    <source>
        <dbReference type="EMBL" id="OAP64320.1"/>
    </source>
</evidence>
<keyword evidence="2" id="KW-1185">Reference proteome</keyword>
<gene>
    <name evidence="1" type="ORF">AYL99_00292</name>
</gene>
<reference evidence="1 2" key="1">
    <citation type="submission" date="2016-04" db="EMBL/GenBank/DDBJ databases">
        <title>Draft genome of Fonsecaea erecta CBS 125763.</title>
        <authorList>
            <person name="Weiss V.A."/>
            <person name="Vicente V.A."/>
            <person name="Raittz R.T."/>
            <person name="Moreno L.F."/>
            <person name="De Souza E.M."/>
            <person name="Pedrosa F.O."/>
            <person name="Steffens M.B."/>
            <person name="Faoro H."/>
            <person name="Tadra-Sfeir M.Z."/>
            <person name="Najafzadeh M.J."/>
            <person name="Felipe M.S."/>
            <person name="Teixeira M."/>
            <person name="Sun J."/>
            <person name="Xi L."/>
            <person name="Gomes R."/>
            <person name="De Azevedo C.M."/>
            <person name="Salgado C.G."/>
            <person name="Da Silva M.B."/>
            <person name="Nascimento M.F."/>
            <person name="Queiroz-Telles F."/>
            <person name="Attili D.S."/>
            <person name="Gorbushina A."/>
        </authorList>
    </citation>
    <scope>NUCLEOTIDE SEQUENCE [LARGE SCALE GENOMIC DNA]</scope>
    <source>
        <strain evidence="1 2">CBS 125763</strain>
    </source>
</reference>
<dbReference type="GeneID" id="30004462"/>
<protein>
    <recommendedName>
        <fullName evidence="3">BTB domain-containing protein</fullName>
    </recommendedName>
</protein>
<dbReference type="Proteomes" id="UP000078343">
    <property type="component" value="Unassembled WGS sequence"/>
</dbReference>
<dbReference type="RefSeq" id="XP_018697687.1">
    <property type="nucleotide sequence ID" value="XM_018831808.1"/>
</dbReference>
<name>A0A178ZWW0_9EURO</name>
<dbReference type="Gene3D" id="3.30.710.10">
    <property type="entry name" value="Potassium Channel Kv1.1, Chain A"/>
    <property type="match status" value="1"/>
</dbReference>
<evidence type="ECO:0000313" key="2">
    <source>
        <dbReference type="Proteomes" id="UP000078343"/>
    </source>
</evidence>
<dbReference type="AlphaFoldDB" id="A0A178ZWW0"/>
<sequence length="278" mass="31039">MAVSPAMTSSHARSPVIKVIAGEDEIFGEESPDLPINVFHVSKSLLLENSKYFAIILDSSPDRTTVRLPTNDYDVLADWLDLIYQGALTKSGSSEPLTFDDVQRYFKFADLVGSEKLRNTIMDSMQDVPMHHWDLNSFWLLNAKYSSSLGGLCDYVLECLAYKVVVGGWAEFTGRDRDDEESTWATFVSEATNLELLNRLLLKVDQLNQEKDHNRLVAPATRKDCKWHEHAGDDTKAKCPRNALPSWQAMVTYKDVVNGHATALGVNGHGQEQGGLFA</sequence>
<dbReference type="OrthoDB" id="4126833at2759"/>
<accession>A0A178ZWW0</accession>